<comment type="caution">
    <text evidence="1">The sequence shown here is derived from an EMBL/GenBank/DDBJ whole genome shotgun (WGS) entry which is preliminary data.</text>
</comment>
<dbReference type="VEuPathDB" id="TriTrypDB:BCY84_06694"/>
<proteinExistence type="predicted"/>
<dbReference type="EMBL" id="JABDHM010000104">
    <property type="protein sequence ID" value="KAF5218194.1"/>
    <property type="molecule type" value="Genomic_DNA"/>
</dbReference>
<dbReference type="AlphaFoldDB" id="A0A7J6XUI9"/>
<dbReference type="VEuPathDB" id="TriTrypDB:ECC02_008908"/>
<dbReference type="Proteomes" id="UP000583944">
    <property type="component" value="Unassembled WGS sequence"/>
</dbReference>
<evidence type="ECO:0000313" key="2">
    <source>
        <dbReference type="Proteomes" id="UP000583944"/>
    </source>
</evidence>
<reference evidence="1 2" key="1">
    <citation type="journal article" date="2019" name="Genome Biol. Evol.">
        <title>Nanopore Sequencing Significantly Improves Genome Assembly of the Protozoan Parasite Trypanosoma cruzi.</title>
        <authorList>
            <person name="Diaz-Viraque F."/>
            <person name="Pita S."/>
            <person name="Greif G."/>
            <person name="de Souza R.C.M."/>
            <person name="Iraola G."/>
            <person name="Robello C."/>
        </authorList>
    </citation>
    <scope>NUCLEOTIDE SEQUENCE [LARGE SCALE GENOMIC DNA]</scope>
    <source>
        <strain evidence="1 2">Berenice</strain>
    </source>
</reference>
<accession>A0A7J6XUI9</accession>
<gene>
    <name evidence="1" type="ORF">ECC02_008908</name>
</gene>
<name>A0A7J6XUI9_TRYCR</name>
<evidence type="ECO:0000313" key="1">
    <source>
        <dbReference type="EMBL" id="KAF5218194.1"/>
    </source>
</evidence>
<sequence>MKKKDALRVRRGSHPLWKCCTACGGIALKCRTTTHEDVARSVRSLFCVSAVAGVGAAASDLSARWPQRVAVTLLSREICCHAFTCVLFRGLCTGGCAIAGWRERSGRKCVSAAVKSRAGCLAAEGTAHPTQHRSCRASNITLQDCSRRHQHAARQRMPPPPRVRPEGNVSAVAFRGVTPCGTVACPQTPRRVRTRHRALAAECLRRGGHCGGVFPPSRWTDA</sequence>
<organism evidence="1 2">
    <name type="scientific">Trypanosoma cruzi</name>
    <dbReference type="NCBI Taxonomy" id="5693"/>
    <lineage>
        <taxon>Eukaryota</taxon>
        <taxon>Discoba</taxon>
        <taxon>Euglenozoa</taxon>
        <taxon>Kinetoplastea</taxon>
        <taxon>Metakinetoplastina</taxon>
        <taxon>Trypanosomatida</taxon>
        <taxon>Trypanosomatidae</taxon>
        <taxon>Trypanosoma</taxon>
        <taxon>Schizotrypanum</taxon>
    </lineage>
</organism>
<protein>
    <submittedName>
        <fullName evidence="1">Uncharacterized protein</fullName>
    </submittedName>
</protein>